<feature type="transmembrane region" description="Helical" evidence="1">
    <location>
        <begin position="74"/>
        <end position="95"/>
    </location>
</feature>
<reference evidence="2 3" key="1">
    <citation type="journal article" date="2019" name="Int. J. Syst. Evol. Microbiol.">
        <title>The Global Catalogue of Microorganisms (GCM) 10K type strain sequencing project: providing services to taxonomists for standard genome sequencing and annotation.</title>
        <authorList>
            <consortium name="The Broad Institute Genomics Platform"/>
            <consortium name="The Broad Institute Genome Sequencing Center for Infectious Disease"/>
            <person name="Wu L."/>
            <person name="Ma J."/>
        </authorList>
    </citation>
    <scope>NUCLEOTIDE SEQUENCE [LARGE SCALE GENOMIC DNA]</scope>
    <source>
        <strain evidence="2 3">JCM 16327</strain>
    </source>
</reference>
<proteinExistence type="predicted"/>
<comment type="caution">
    <text evidence="2">The sequence shown here is derived from an EMBL/GenBank/DDBJ whole genome shotgun (WGS) entry which is preliminary data.</text>
</comment>
<protein>
    <submittedName>
        <fullName evidence="2">Uncharacterized protein</fullName>
    </submittedName>
</protein>
<evidence type="ECO:0000256" key="1">
    <source>
        <dbReference type="SAM" id="Phobius"/>
    </source>
</evidence>
<feature type="transmembrane region" description="Helical" evidence="1">
    <location>
        <begin position="42"/>
        <end position="62"/>
    </location>
</feature>
<name>A0AAV3T311_9EURY</name>
<dbReference type="Proteomes" id="UP001500194">
    <property type="component" value="Unassembled WGS sequence"/>
</dbReference>
<keyword evidence="1" id="KW-0472">Membrane</keyword>
<dbReference type="EMBL" id="BAAADU010000002">
    <property type="protein sequence ID" value="GAA0657937.1"/>
    <property type="molecule type" value="Genomic_DNA"/>
</dbReference>
<dbReference type="RefSeq" id="WP_227259635.1">
    <property type="nucleotide sequence ID" value="NZ_BAAADU010000002.1"/>
</dbReference>
<dbReference type="AlphaFoldDB" id="A0AAV3T311"/>
<gene>
    <name evidence="2" type="ORF">GCM10009019_22780</name>
</gene>
<dbReference type="GeneID" id="68573041"/>
<keyword evidence="1" id="KW-0812">Transmembrane</keyword>
<keyword evidence="1" id="KW-1133">Transmembrane helix</keyword>
<evidence type="ECO:0000313" key="3">
    <source>
        <dbReference type="Proteomes" id="UP001500194"/>
    </source>
</evidence>
<organism evidence="2 3">
    <name type="scientific">Salarchaeum japonicum</name>
    <dbReference type="NCBI Taxonomy" id="555573"/>
    <lineage>
        <taxon>Archaea</taxon>
        <taxon>Methanobacteriati</taxon>
        <taxon>Methanobacteriota</taxon>
        <taxon>Stenosarchaea group</taxon>
        <taxon>Halobacteria</taxon>
        <taxon>Halobacteriales</taxon>
        <taxon>Halobacteriaceae</taxon>
    </lineage>
</organism>
<feature type="transmembrane region" description="Helical" evidence="1">
    <location>
        <begin position="6"/>
        <end position="30"/>
    </location>
</feature>
<evidence type="ECO:0000313" key="2">
    <source>
        <dbReference type="EMBL" id="GAA0657937.1"/>
    </source>
</evidence>
<keyword evidence="3" id="KW-1185">Reference proteome</keyword>
<sequence length="121" mass="12808">MSVESAALAVFAAQTCVLFACMLVVVNVLVRRADAVLYREGVLLFAVTLGLLSAGASANFAYDFDLVESRLVVLVSYVFYVAASACIVAAAAYFARDFVETTRDRTVAEDASADTGGFEDA</sequence>
<accession>A0AAV3T311</accession>